<feature type="signal peptide" evidence="1">
    <location>
        <begin position="1"/>
        <end position="22"/>
    </location>
</feature>
<accession>A0ABR0E670</accession>
<evidence type="ECO:0000256" key="1">
    <source>
        <dbReference type="SAM" id="SignalP"/>
    </source>
</evidence>
<dbReference type="EMBL" id="JAXOVC010000009">
    <property type="protein sequence ID" value="KAK4496940.1"/>
    <property type="molecule type" value="Genomic_DNA"/>
</dbReference>
<evidence type="ECO:0000313" key="2">
    <source>
        <dbReference type="EMBL" id="KAK4496940.1"/>
    </source>
</evidence>
<sequence length="131" mass="14185">MPSTKLSALIASLLTATTLANAAKQCVGDDYSVHACADVTWSTPQQAQLKLSLADTDGDSHGVYMKYRVYYDGDGGDEEKLENNEGHDKKVTLTVPLDGDGKDVSGVRFWACVSDWGRDTCTGGKFIKYVK</sequence>
<evidence type="ECO:0000313" key="3">
    <source>
        <dbReference type="Proteomes" id="UP001305779"/>
    </source>
</evidence>
<keyword evidence="3" id="KW-1185">Reference proteome</keyword>
<protein>
    <submittedName>
        <fullName evidence="2">Uncharacterized protein</fullName>
    </submittedName>
</protein>
<name>A0ABR0E670_ZASCE</name>
<organism evidence="2 3">
    <name type="scientific">Zasmidium cellare</name>
    <name type="common">Wine cellar mold</name>
    <name type="synonym">Racodium cellare</name>
    <dbReference type="NCBI Taxonomy" id="395010"/>
    <lineage>
        <taxon>Eukaryota</taxon>
        <taxon>Fungi</taxon>
        <taxon>Dikarya</taxon>
        <taxon>Ascomycota</taxon>
        <taxon>Pezizomycotina</taxon>
        <taxon>Dothideomycetes</taxon>
        <taxon>Dothideomycetidae</taxon>
        <taxon>Mycosphaerellales</taxon>
        <taxon>Mycosphaerellaceae</taxon>
        <taxon>Zasmidium</taxon>
    </lineage>
</organism>
<gene>
    <name evidence="2" type="ORF">PRZ48_011389</name>
</gene>
<dbReference type="Proteomes" id="UP001305779">
    <property type="component" value="Unassembled WGS sequence"/>
</dbReference>
<feature type="chain" id="PRO_5045951087" evidence="1">
    <location>
        <begin position="23"/>
        <end position="131"/>
    </location>
</feature>
<comment type="caution">
    <text evidence="2">The sequence shown here is derived from an EMBL/GenBank/DDBJ whole genome shotgun (WGS) entry which is preliminary data.</text>
</comment>
<proteinExistence type="predicted"/>
<reference evidence="2 3" key="1">
    <citation type="journal article" date="2023" name="G3 (Bethesda)">
        <title>A chromosome-level genome assembly of Zasmidium syzygii isolated from banana leaves.</title>
        <authorList>
            <person name="van Westerhoven A.C."/>
            <person name="Mehrabi R."/>
            <person name="Talebi R."/>
            <person name="Steentjes M.B.F."/>
            <person name="Corcolon B."/>
            <person name="Chong P.A."/>
            <person name="Kema G.H.J."/>
            <person name="Seidl M.F."/>
        </authorList>
    </citation>
    <scope>NUCLEOTIDE SEQUENCE [LARGE SCALE GENOMIC DNA]</scope>
    <source>
        <strain evidence="2 3">P124</strain>
    </source>
</reference>
<keyword evidence="1" id="KW-0732">Signal</keyword>